<evidence type="ECO:0000313" key="1">
    <source>
        <dbReference type="EMBL" id="CAB4122284.1"/>
    </source>
</evidence>
<reference evidence="1" key="1">
    <citation type="submission" date="2020-04" db="EMBL/GenBank/DDBJ databases">
        <authorList>
            <person name="Chiriac C."/>
            <person name="Salcher M."/>
            <person name="Ghai R."/>
            <person name="Kavagutti S V."/>
        </authorList>
    </citation>
    <scope>NUCLEOTIDE SEQUENCE</scope>
</reference>
<dbReference type="EMBL" id="LR796164">
    <property type="protein sequence ID" value="CAB4122284.1"/>
    <property type="molecule type" value="Genomic_DNA"/>
</dbReference>
<organism evidence="1">
    <name type="scientific">uncultured Caudovirales phage</name>
    <dbReference type="NCBI Taxonomy" id="2100421"/>
    <lineage>
        <taxon>Viruses</taxon>
        <taxon>Duplodnaviria</taxon>
        <taxon>Heunggongvirae</taxon>
        <taxon>Uroviricota</taxon>
        <taxon>Caudoviricetes</taxon>
        <taxon>Peduoviridae</taxon>
        <taxon>Maltschvirus</taxon>
        <taxon>Maltschvirus maltsch</taxon>
    </lineage>
</organism>
<name>A0A6J5KJI8_9CAUD</name>
<sequence length="81" mass="9482">MTKFCSLCGHGHVENVIYFGLPGRICLRCFLVTGPASWVPIWLQRLFATDHGFAFWCYRGGYLPALWHWLRYGPTEDRHHD</sequence>
<proteinExistence type="predicted"/>
<gene>
    <name evidence="1" type="ORF">UFOVP36_18</name>
</gene>
<protein>
    <submittedName>
        <fullName evidence="1">Uncharacterized protein</fullName>
    </submittedName>
</protein>
<accession>A0A6J5KJI8</accession>